<gene>
    <name evidence="11" type="primary">nadD</name>
    <name evidence="13" type="ORF">OVY01_10830</name>
</gene>
<evidence type="ECO:0000256" key="1">
    <source>
        <dbReference type="ARBA" id="ARBA00002324"/>
    </source>
</evidence>
<keyword evidence="9 11" id="KW-0520">NAD</keyword>
<evidence type="ECO:0000256" key="3">
    <source>
        <dbReference type="ARBA" id="ARBA00009014"/>
    </source>
</evidence>
<dbReference type="NCBIfam" id="NF000840">
    <property type="entry name" value="PRK00071.1-3"/>
    <property type="match status" value="1"/>
</dbReference>
<evidence type="ECO:0000256" key="5">
    <source>
        <dbReference type="ARBA" id="ARBA00022679"/>
    </source>
</evidence>
<dbReference type="InterPro" id="IPR004821">
    <property type="entry name" value="Cyt_trans-like"/>
</dbReference>
<dbReference type="NCBIfam" id="TIGR00482">
    <property type="entry name" value="nicotinate (nicotinamide) nucleotide adenylyltransferase"/>
    <property type="match status" value="1"/>
</dbReference>
<evidence type="ECO:0000256" key="9">
    <source>
        <dbReference type="ARBA" id="ARBA00023027"/>
    </source>
</evidence>
<dbReference type="PANTHER" id="PTHR39321">
    <property type="entry name" value="NICOTINATE-NUCLEOTIDE ADENYLYLTRANSFERASE-RELATED"/>
    <property type="match status" value="1"/>
</dbReference>
<dbReference type="NCBIfam" id="NF005410">
    <property type="entry name" value="PRK06973.1"/>
    <property type="match status" value="1"/>
</dbReference>
<keyword evidence="8 11" id="KW-0067">ATP-binding</keyword>
<evidence type="ECO:0000313" key="14">
    <source>
        <dbReference type="Proteomes" id="UP001082899"/>
    </source>
</evidence>
<organism evidence="13 14">
    <name type="scientific">Robbsia betulipollinis</name>
    <dbReference type="NCBI Taxonomy" id="2981849"/>
    <lineage>
        <taxon>Bacteria</taxon>
        <taxon>Pseudomonadati</taxon>
        <taxon>Pseudomonadota</taxon>
        <taxon>Betaproteobacteria</taxon>
        <taxon>Burkholderiales</taxon>
        <taxon>Burkholderiaceae</taxon>
        <taxon>Robbsia</taxon>
    </lineage>
</organism>
<comment type="pathway">
    <text evidence="2 11">Cofactor biosynthesis; NAD(+) biosynthesis; deamido-NAD(+) from nicotinate D-ribonucleotide: step 1/1.</text>
</comment>
<dbReference type="CDD" id="cd02165">
    <property type="entry name" value="NMNAT"/>
    <property type="match status" value="1"/>
</dbReference>
<evidence type="ECO:0000313" key="13">
    <source>
        <dbReference type="EMBL" id="MCY0387720.1"/>
    </source>
</evidence>
<accession>A0ABT3ZN89</accession>
<reference evidence="13" key="1">
    <citation type="submission" date="2022-11" db="EMBL/GenBank/DDBJ databases">
        <title>Robbsia betulipollinis sp. nov., isolated from pollen of birch (Betula pendula).</title>
        <authorList>
            <person name="Shi H."/>
            <person name="Ambika Manirajan B."/>
            <person name="Ratering S."/>
            <person name="Geissler-Plaum R."/>
            <person name="Schnell S."/>
        </authorList>
    </citation>
    <scope>NUCLEOTIDE SEQUENCE</scope>
    <source>
        <strain evidence="13">Bb-Pol-6</strain>
    </source>
</reference>
<evidence type="ECO:0000259" key="12">
    <source>
        <dbReference type="Pfam" id="PF01467"/>
    </source>
</evidence>
<dbReference type="InterPro" id="IPR005248">
    <property type="entry name" value="NadD/NMNAT"/>
</dbReference>
<keyword evidence="5 11" id="KW-0808">Transferase</keyword>
<dbReference type="Pfam" id="PF01467">
    <property type="entry name" value="CTP_transf_like"/>
    <property type="match status" value="1"/>
</dbReference>
<proteinExistence type="inferred from homology"/>
<dbReference type="RefSeq" id="WP_267847443.1">
    <property type="nucleotide sequence ID" value="NZ_JAPMXC010000001.1"/>
</dbReference>
<dbReference type="InterPro" id="IPR014729">
    <property type="entry name" value="Rossmann-like_a/b/a_fold"/>
</dbReference>
<name>A0ABT3ZN89_9BURK</name>
<comment type="caution">
    <text evidence="13">The sequence shown here is derived from an EMBL/GenBank/DDBJ whole genome shotgun (WGS) entry which is preliminary data.</text>
</comment>
<keyword evidence="14" id="KW-1185">Reference proteome</keyword>
<protein>
    <recommendedName>
        <fullName evidence="11">Probable nicotinate-nucleotide adenylyltransferase</fullName>
        <ecNumber evidence="11">2.7.7.18</ecNumber>
    </recommendedName>
    <alternativeName>
        <fullName evidence="11">Deamido-NAD(+) diphosphorylase</fullName>
    </alternativeName>
    <alternativeName>
        <fullName evidence="11">Deamido-NAD(+) pyrophosphorylase</fullName>
    </alternativeName>
    <alternativeName>
        <fullName evidence="11">Nicotinate mononucleotide adenylyltransferase</fullName>
        <shortName evidence="11">NaMN adenylyltransferase</shortName>
    </alternativeName>
</protein>
<comment type="function">
    <text evidence="1 11">Catalyzes the reversible adenylation of nicotinate mononucleotide (NaMN) to nicotinic acid adenine dinucleotide (NaAD).</text>
</comment>
<dbReference type="HAMAP" id="MF_00244">
    <property type="entry name" value="NaMN_adenylyltr"/>
    <property type="match status" value="1"/>
</dbReference>
<dbReference type="Gene3D" id="3.40.50.620">
    <property type="entry name" value="HUPs"/>
    <property type="match status" value="1"/>
</dbReference>
<dbReference type="GO" id="GO:0004515">
    <property type="term" value="F:nicotinate-nucleotide adenylyltransferase activity"/>
    <property type="evidence" value="ECO:0007669"/>
    <property type="project" value="UniProtKB-EC"/>
</dbReference>
<evidence type="ECO:0000256" key="7">
    <source>
        <dbReference type="ARBA" id="ARBA00022741"/>
    </source>
</evidence>
<dbReference type="NCBIfam" id="TIGR00125">
    <property type="entry name" value="cyt_tran_rel"/>
    <property type="match status" value="1"/>
</dbReference>
<keyword evidence="4 11" id="KW-0662">Pyridine nucleotide biosynthesis</keyword>
<comment type="similarity">
    <text evidence="3 11">Belongs to the NadD family.</text>
</comment>
<dbReference type="Proteomes" id="UP001082899">
    <property type="component" value="Unassembled WGS sequence"/>
</dbReference>
<evidence type="ECO:0000256" key="8">
    <source>
        <dbReference type="ARBA" id="ARBA00022840"/>
    </source>
</evidence>
<sequence>MTRRIAILGGTFDPIHDGHLALATHFSALLALDELVLMPAGQPWQKTGVSAAAQRLEMTRIAAAHLRLPGTRVSVGTDEVERHGDTYTVDTLAAWRERVGPDASLSLLIGADQLVALDHWHDWLDLFELAHICVAARPGFDPTAASPAVGAQIARREMPLEDIRRHAHGGILIDQSLHLDISATHIRQCAQQRLAADAKACEHVPDAVWHYIRQHRLYGESPVSDASSKIA</sequence>
<evidence type="ECO:0000256" key="2">
    <source>
        <dbReference type="ARBA" id="ARBA00005019"/>
    </source>
</evidence>
<feature type="domain" description="Cytidyltransferase-like" evidence="12">
    <location>
        <begin position="7"/>
        <end position="188"/>
    </location>
</feature>
<evidence type="ECO:0000256" key="6">
    <source>
        <dbReference type="ARBA" id="ARBA00022695"/>
    </source>
</evidence>
<keyword evidence="6 11" id="KW-0548">Nucleotidyltransferase</keyword>
<evidence type="ECO:0000256" key="11">
    <source>
        <dbReference type="HAMAP-Rule" id="MF_00244"/>
    </source>
</evidence>
<dbReference type="PANTHER" id="PTHR39321:SF3">
    <property type="entry name" value="PHOSPHOPANTETHEINE ADENYLYLTRANSFERASE"/>
    <property type="match status" value="1"/>
</dbReference>
<comment type="catalytic activity">
    <reaction evidence="10 11">
        <text>nicotinate beta-D-ribonucleotide + ATP + H(+) = deamido-NAD(+) + diphosphate</text>
        <dbReference type="Rhea" id="RHEA:22860"/>
        <dbReference type="ChEBI" id="CHEBI:15378"/>
        <dbReference type="ChEBI" id="CHEBI:30616"/>
        <dbReference type="ChEBI" id="CHEBI:33019"/>
        <dbReference type="ChEBI" id="CHEBI:57502"/>
        <dbReference type="ChEBI" id="CHEBI:58437"/>
        <dbReference type="EC" id="2.7.7.18"/>
    </reaction>
</comment>
<dbReference type="EMBL" id="JAPMXC010000001">
    <property type="protein sequence ID" value="MCY0387720.1"/>
    <property type="molecule type" value="Genomic_DNA"/>
</dbReference>
<evidence type="ECO:0000256" key="4">
    <source>
        <dbReference type="ARBA" id="ARBA00022642"/>
    </source>
</evidence>
<evidence type="ECO:0000256" key="10">
    <source>
        <dbReference type="ARBA" id="ARBA00048721"/>
    </source>
</evidence>
<dbReference type="SUPFAM" id="SSF52374">
    <property type="entry name" value="Nucleotidylyl transferase"/>
    <property type="match status" value="1"/>
</dbReference>
<dbReference type="EC" id="2.7.7.18" evidence="11"/>
<keyword evidence="7 11" id="KW-0547">Nucleotide-binding</keyword>